<dbReference type="EMBL" id="UINC01034860">
    <property type="protein sequence ID" value="SVB26354.1"/>
    <property type="molecule type" value="Genomic_DNA"/>
</dbReference>
<reference evidence="1" key="1">
    <citation type="submission" date="2018-05" db="EMBL/GenBank/DDBJ databases">
        <authorList>
            <person name="Lanie J.A."/>
            <person name="Ng W.-L."/>
            <person name="Kazmierczak K.M."/>
            <person name="Andrzejewski T.M."/>
            <person name="Davidsen T.M."/>
            <person name="Wayne K.J."/>
            <person name="Tettelin H."/>
            <person name="Glass J.I."/>
            <person name="Rusch D."/>
            <person name="Podicherti R."/>
            <person name="Tsui H.-C.T."/>
            <person name="Winkler M.E."/>
        </authorList>
    </citation>
    <scope>NUCLEOTIDE SEQUENCE</scope>
</reference>
<evidence type="ECO:0000313" key="1">
    <source>
        <dbReference type="EMBL" id="SVB26354.1"/>
    </source>
</evidence>
<organism evidence="1">
    <name type="scientific">marine metagenome</name>
    <dbReference type="NCBI Taxonomy" id="408172"/>
    <lineage>
        <taxon>unclassified sequences</taxon>
        <taxon>metagenomes</taxon>
        <taxon>ecological metagenomes</taxon>
    </lineage>
</organism>
<name>A0A382CKL1_9ZZZZ</name>
<accession>A0A382CKL1</accession>
<dbReference type="AlphaFoldDB" id="A0A382CKL1"/>
<gene>
    <name evidence="1" type="ORF">METZ01_LOCUS179208</name>
</gene>
<sequence>MAIVSIKLPQGFGDGMSGQDVTVTNAASEATLEKIVKLLGGKVDKRNETIRDKRAREQLEATENLSERIDRFGAKLSSGMLEFGSLVIDQNAQLKQFGNIAVLVGDELGIVGKILTNGFQLLAVELDKQIDAFRDMSGVGLQFTSGLIDSRKGHTEARISLEQFKNVVTGSATELALMGGNVKIGTQRFININKIVQDSAGNAFANLGMTLSEMTEIGQDYIELQTRTGRAQMLTDAEMARGQQDYIYQIDLLATVTGKHRKQISDALKKDMEQ</sequence>
<protein>
    <submittedName>
        <fullName evidence="1">Uncharacterized protein</fullName>
    </submittedName>
</protein>
<proteinExistence type="predicted"/>
<feature type="non-terminal residue" evidence="1">
    <location>
        <position position="274"/>
    </location>
</feature>